<reference evidence="5" key="1">
    <citation type="submission" date="2021-06" db="EMBL/GenBank/DDBJ databases">
        <authorList>
            <person name="Hodson N. C."/>
            <person name="Mongue J. A."/>
            <person name="Jaron S. K."/>
        </authorList>
    </citation>
    <scope>NUCLEOTIDE SEQUENCE</scope>
</reference>
<feature type="binding site" evidence="3">
    <location>
        <begin position="506"/>
        <end position="507"/>
    </location>
    <ligand>
        <name>L-glutamate</name>
        <dbReference type="ChEBI" id="CHEBI:29985"/>
    </ligand>
</feature>
<evidence type="ECO:0000313" key="6">
    <source>
        <dbReference type="Proteomes" id="UP000708208"/>
    </source>
</evidence>
<feature type="binding site" evidence="3">
    <location>
        <begin position="454"/>
        <end position="456"/>
    </location>
    <ligand>
        <name>L-glutamate</name>
        <dbReference type="ChEBI" id="CHEBI:29985"/>
    </ligand>
</feature>
<evidence type="ECO:0000256" key="2">
    <source>
        <dbReference type="PIRSR" id="PIRSR600101-1"/>
    </source>
</evidence>
<dbReference type="InterPro" id="IPR000101">
    <property type="entry name" value="GGT_peptidase"/>
</dbReference>
<evidence type="ECO:0008006" key="7">
    <source>
        <dbReference type="Google" id="ProtNLM"/>
    </source>
</evidence>
<dbReference type="FunFam" id="3.60.20.40:FF:000001">
    <property type="entry name" value="Gamma-glutamyltranspeptidase 1"/>
    <property type="match status" value="1"/>
</dbReference>
<evidence type="ECO:0000256" key="1">
    <source>
        <dbReference type="ARBA" id="ARBA00084097"/>
    </source>
</evidence>
<evidence type="ECO:0000313" key="5">
    <source>
        <dbReference type="EMBL" id="CAG7731971.1"/>
    </source>
</evidence>
<organism evidence="5 6">
    <name type="scientific">Allacma fusca</name>
    <dbReference type="NCBI Taxonomy" id="39272"/>
    <lineage>
        <taxon>Eukaryota</taxon>
        <taxon>Metazoa</taxon>
        <taxon>Ecdysozoa</taxon>
        <taxon>Arthropoda</taxon>
        <taxon>Hexapoda</taxon>
        <taxon>Collembola</taxon>
        <taxon>Symphypleona</taxon>
        <taxon>Sminthuridae</taxon>
        <taxon>Allacma</taxon>
    </lineage>
</organism>
<accession>A0A8J2KB15</accession>
<dbReference type="GO" id="GO:0036374">
    <property type="term" value="F:glutathione hydrolase activity"/>
    <property type="evidence" value="ECO:0007669"/>
    <property type="project" value="InterPro"/>
</dbReference>
<dbReference type="FunFam" id="1.10.246.130:FF:000001">
    <property type="entry name" value="Gamma-glutamyltransferase 5 isoform 1"/>
    <property type="match status" value="1"/>
</dbReference>
<feature type="binding site" evidence="3">
    <location>
        <position position="478"/>
    </location>
    <ligand>
        <name>L-glutamate</name>
        <dbReference type="ChEBI" id="CHEBI:29985"/>
    </ligand>
</feature>
<keyword evidence="4" id="KW-0812">Transmembrane</keyword>
<keyword evidence="4" id="KW-0472">Membrane</keyword>
<sequence>MFSEKTRLTEKRENPFYGSYKEHTILEEVNWQNKKKKRQLTIVSVVIVILVALAIGITLAITLPPVLDRQVLDPPDPQVSLGPSPSLLGQYSEAGVSTEAAACTDIGSYVLNSLNGSAVDAAVAVGLCLGVVAPQSSGIGGGLFMTIYNDGKMYAVNARETAPAGVEPQRYEDDLSLAYIGGPAVGVPGELAGLYEAHSRFGSVEWSELVGLAHNLAANGFQVTANLANSLVKHVDGINADPALRSEFIDPSTEKPWLEGATIRRPLLGETLKKIQSGITDFYSGSLATAIQNEISASGGVLTAKDLADYKVDWQEPFSYEFKNQLTIFGPNFPSSAPIVTLALNILDGYGRKHPQNMSAVDAALDIHQLAEVLKFADAHRARISDPAFTNLSALLDDVLSPQYADGLRSRIEKYKTFEDPTYYGGVFAQATDAGTAHASIIGPNGDAVSFTTTINHGFGAGFMGSTTGIIYNNELADFSFTNASDPYGLPPNHNNFIEPGKRPASSMAPVIFLNSKGQPVLATGGAGGSKILPAVVTTTWRALYRDMDIKAAIDEPRISANFEPSEIEYEYGLLAQIVKDMERRGHRMRRLNVSSYIGNVNSVCRTRATGLILANADYRKRGTSAGF</sequence>
<keyword evidence="1" id="KW-1202">Platelet aggregation activating toxin</keyword>
<dbReference type="OrthoDB" id="1081007at2759"/>
<dbReference type="GO" id="GO:0005886">
    <property type="term" value="C:plasma membrane"/>
    <property type="evidence" value="ECO:0007669"/>
    <property type="project" value="TreeGrafter"/>
</dbReference>
<dbReference type="EMBL" id="CAJVCH010222418">
    <property type="protein sequence ID" value="CAG7731971.1"/>
    <property type="molecule type" value="Genomic_DNA"/>
</dbReference>
<gene>
    <name evidence="5" type="ORF">AFUS01_LOCUS20520</name>
</gene>
<dbReference type="PANTHER" id="PTHR11686">
    <property type="entry name" value="GAMMA GLUTAMYL TRANSPEPTIDASE"/>
    <property type="match status" value="1"/>
</dbReference>
<dbReference type="Pfam" id="PF01019">
    <property type="entry name" value="G_glu_transpept"/>
    <property type="match status" value="1"/>
</dbReference>
<dbReference type="Proteomes" id="UP000708208">
    <property type="component" value="Unassembled WGS sequence"/>
</dbReference>
<feature type="binding site" evidence="3">
    <location>
        <position position="159"/>
    </location>
    <ligand>
        <name>L-glutamate</name>
        <dbReference type="ChEBI" id="CHEBI:29985"/>
    </ligand>
</feature>
<protein>
    <recommendedName>
        <fullName evidence="7">Gamma-glutamyl transpeptidase</fullName>
    </recommendedName>
</protein>
<dbReference type="GO" id="GO:0006751">
    <property type="term" value="P:glutathione catabolic process"/>
    <property type="evidence" value="ECO:0007669"/>
    <property type="project" value="InterPro"/>
</dbReference>
<feature type="binding site" evidence="3">
    <location>
        <position position="529"/>
    </location>
    <ligand>
        <name>L-glutamate</name>
        <dbReference type="ChEBI" id="CHEBI:29985"/>
    </ligand>
</feature>
<proteinExistence type="predicted"/>
<comment type="caution">
    <text evidence="5">The sequence shown here is derived from an EMBL/GenBank/DDBJ whole genome shotgun (WGS) entry which is preliminary data.</text>
</comment>
<dbReference type="PANTHER" id="PTHR11686:SF9">
    <property type="entry name" value="RE13973P"/>
    <property type="match status" value="1"/>
</dbReference>
<name>A0A8J2KB15_9HEXA</name>
<keyword evidence="6" id="KW-1185">Reference proteome</keyword>
<keyword evidence="1" id="KW-1199">Hemostasis impairing toxin</keyword>
<feature type="transmembrane region" description="Helical" evidence="4">
    <location>
        <begin position="40"/>
        <end position="63"/>
    </location>
</feature>
<evidence type="ECO:0000256" key="4">
    <source>
        <dbReference type="SAM" id="Phobius"/>
    </source>
</evidence>
<dbReference type="AlphaFoldDB" id="A0A8J2KB15"/>
<feature type="active site" description="Nucleophile" evidence="2">
    <location>
        <position position="436"/>
    </location>
</feature>
<keyword evidence="4" id="KW-1133">Transmembrane helix</keyword>
<keyword evidence="1" id="KW-0800">Toxin</keyword>
<evidence type="ECO:0000256" key="3">
    <source>
        <dbReference type="PIRSR" id="PIRSR600101-2"/>
    </source>
</evidence>